<gene>
    <name evidence="6" type="ORF">UABAM_03088</name>
</gene>
<reference evidence="6 7" key="1">
    <citation type="submission" date="2019-08" db="EMBL/GenBank/DDBJ databases">
        <title>Complete genome sequence of Candidatus Uab amorphum.</title>
        <authorList>
            <person name="Shiratori T."/>
            <person name="Suzuki S."/>
            <person name="Kakizawa Y."/>
            <person name="Ishida K."/>
        </authorList>
    </citation>
    <scope>NUCLEOTIDE SEQUENCE [LARGE SCALE GENOMIC DNA]</scope>
    <source>
        <strain evidence="6 7">SRT547</strain>
    </source>
</reference>
<sequence length="371" mass="41849">METFDTIIVGLGAMGSATAYYLSQQQKVLGLEQFTVAHNLGSSHGETRAIREAYFEDPVYVPMVQRAYDNWSHLEKKAQTSLLKQVGGLMIGPRNSLVFRGAEKSAIEHNLSHEILDAQTIKQRFPFFSPRESMYAVWEPRAGVLFVEKCIEAYIKLAQEQGAQLHFSEEVLSWNATEDGVVVTTTKGKYRAKKLVLSAGAWMTNLFSALEKHLNVERLVQLWFNGSKDHHLCPVNIWEYANNCFFYSLPDIGEGIKIALHHSGQITTVQNLNRDICEKTDILPVQKLIKTYMPHVNPEVIKSSVCMYTNTPDGHFIIDNHPQHKNVWVVSPCSGHGFKFASVIGEIITSLITTNTTPFPLECFSIKRFSL</sequence>
<evidence type="ECO:0000256" key="4">
    <source>
        <dbReference type="ARBA" id="ARBA00023002"/>
    </source>
</evidence>
<dbReference type="KEGG" id="uam:UABAM_03088"/>
<proteinExistence type="predicted"/>
<dbReference type="Pfam" id="PF01266">
    <property type="entry name" value="DAO"/>
    <property type="match status" value="1"/>
</dbReference>
<dbReference type="Proteomes" id="UP000326354">
    <property type="component" value="Chromosome"/>
</dbReference>
<evidence type="ECO:0000256" key="3">
    <source>
        <dbReference type="ARBA" id="ARBA00022827"/>
    </source>
</evidence>
<evidence type="ECO:0000313" key="7">
    <source>
        <dbReference type="Proteomes" id="UP000326354"/>
    </source>
</evidence>
<dbReference type="NCBIfam" id="NF008425">
    <property type="entry name" value="PRK11259.1"/>
    <property type="match status" value="1"/>
</dbReference>
<evidence type="ECO:0000256" key="2">
    <source>
        <dbReference type="ARBA" id="ARBA00022630"/>
    </source>
</evidence>
<dbReference type="Gene3D" id="3.50.50.60">
    <property type="entry name" value="FAD/NAD(P)-binding domain"/>
    <property type="match status" value="1"/>
</dbReference>
<dbReference type="SUPFAM" id="SSF51905">
    <property type="entry name" value="FAD/NAD(P)-binding domain"/>
    <property type="match status" value="1"/>
</dbReference>
<dbReference type="Gene3D" id="3.30.9.10">
    <property type="entry name" value="D-Amino Acid Oxidase, subunit A, domain 2"/>
    <property type="match status" value="1"/>
</dbReference>
<dbReference type="GO" id="GO:0050660">
    <property type="term" value="F:flavin adenine dinucleotide binding"/>
    <property type="evidence" value="ECO:0007669"/>
    <property type="project" value="InterPro"/>
</dbReference>
<keyword evidence="3" id="KW-0274">FAD</keyword>
<dbReference type="InterPro" id="IPR006076">
    <property type="entry name" value="FAD-dep_OxRdtase"/>
</dbReference>
<name>A0A5S9F3H0_UABAM</name>
<keyword evidence="4" id="KW-0560">Oxidoreductase</keyword>
<dbReference type="InterPro" id="IPR045170">
    <property type="entry name" value="MTOX"/>
</dbReference>
<keyword evidence="7" id="KW-1185">Reference proteome</keyword>
<evidence type="ECO:0000259" key="5">
    <source>
        <dbReference type="Pfam" id="PF01266"/>
    </source>
</evidence>
<dbReference type="RefSeq" id="WP_173013338.1">
    <property type="nucleotide sequence ID" value="NZ_AP019860.1"/>
</dbReference>
<evidence type="ECO:0000313" key="6">
    <source>
        <dbReference type="EMBL" id="BBM84727.1"/>
    </source>
</evidence>
<comment type="cofactor">
    <cofactor evidence="1">
        <name>FAD</name>
        <dbReference type="ChEBI" id="CHEBI:57692"/>
    </cofactor>
</comment>
<evidence type="ECO:0000256" key="1">
    <source>
        <dbReference type="ARBA" id="ARBA00001974"/>
    </source>
</evidence>
<dbReference type="PANTHER" id="PTHR10961:SF7">
    <property type="entry name" value="FAD DEPENDENT OXIDOREDUCTASE DOMAIN-CONTAINING PROTEIN"/>
    <property type="match status" value="1"/>
</dbReference>
<dbReference type="SUPFAM" id="SSF54373">
    <property type="entry name" value="FAD-linked reductases, C-terminal domain"/>
    <property type="match status" value="1"/>
</dbReference>
<dbReference type="EMBL" id="AP019860">
    <property type="protein sequence ID" value="BBM84727.1"/>
    <property type="molecule type" value="Genomic_DNA"/>
</dbReference>
<protein>
    <submittedName>
        <fullName evidence="6">N-methyltryptophan oxidase</fullName>
    </submittedName>
</protein>
<accession>A0A5S9F3H0</accession>
<dbReference type="GO" id="GO:0008115">
    <property type="term" value="F:sarcosine oxidase activity"/>
    <property type="evidence" value="ECO:0007669"/>
    <property type="project" value="TreeGrafter"/>
</dbReference>
<dbReference type="AlphaFoldDB" id="A0A5S9F3H0"/>
<keyword evidence="2" id="KW-0285">Flavoprotein</keyword>
<dbReference type="InterPro" id="IPR036188">
    <property type="entry name" value="FAD/NAD-bd_sf"/>
</dbReference>
<organism evidence="6 7">
    <name type="scientific">Uabimicrobium amorphum</name>
    <dbReference type="NCBI Taxonomy" id="2596890"/>
    <lineage>
        <taxon>Bacteria</taxon>
        <taxon>Pseudomonadati</taxon>
        <taxon>Planctomycetota</taxon>
        <taxon>Candidatus Uabimicrobiia</taxon>
        <taxon>Candidatus Uabimicrobiales</taxon>
        <taxon>Candidatus Uabimicrobiaceae</taxon>
        <taxon>Candidatus Uabimicrobium</taxon>
    </lineage>
</organism>
<dbReference type="PANTHER" id="PTHR10961">
    <property type="entry name" value="PEROXISOMAL SARCOSINE OXIDASE"/>
    <property type="match status" value="1"/>
</dbReference>
<feature type="domain" description="FAD dependent oxidoreductase" evidence="5">
    <location>
        <begin position="5"/>
        <end position="350"/>
    </location>
</feature>